<dbReference type="PANTHER" id="PTHR43441">
    <property type="entry name" value="RIBOSOMAL-PROTEIN-SERINE ACETYLTRANSFERASE"/>
    <property type="match status" value="1"/>
</dbReference>
<reference evidence="2" key="1">
    <citation type="submission" date="2020-05" db="EMBL/GenBank/DDBJ databases">
        <title>Identification of trans-AT polyketide cluster in two marine bacteria, producers of a novel glutaramide-containing polyketide sesbanimide D and analogs.</title>
        <authorList>
            <person name="Kacar D."/>
            <person name="Rodriguez P."/>
            <person name="Canedo L."/>
            <person name="Gonzalez E."/>
            <person name="Galan B."/>
            <person name="De La Calle F."/>
            <person name="Garcia J.L."/>
        </authorList>
    </citation>
    <scope>NUCLEOTIDE SEQUENCE</scope>
    <source>
        <strain evidence="2">PHM038</strain>
    </source>
</reference>
<accession>A0A926S5D5</accession>
<dbReference type="GO" id="GO:0005737">
    <property type="term" value="C:cytoplasm"/>
    <property type="evidence" value="ECO:0007669"/>
    <property type="project" value="TreeGrafter"/>
</dbReference>
<dbReference type="Pfam" id="PF13302">
    <property type="entry name" value="Acetyltransf_3"/>
    <property type="match status" value="1"/>
</dbReference>
<name>A0A926S5D5_9HYPH</name>
<evidence type="ECO:0000313" key="3">
    <source>
        <dbReference type="Proteomes" id="UP000598467"/>
    </source>
</evidence>
<dbReference type="Gene3D" id="3.40.630.30">
    <property type="match status" value="1"/>
</dbReference>
<dbReference type="InterPro" id="IPR051908">
    <property type="entry name" value="Ribosomal_N-acetyltransferase"/>
</dbReference>
<dbReference type="RefSeq" id="WP_190291035.1">
    <property type="nucleotide sequence ID" value="NZ_JABFCZ010000008.1"/>
</dbReference>
<dbReference type="Proteomes" id="UP000598467">
    <property type="component" value="Unassembled WGS sequence"/>
</dbReference>
<proteinExistence type="predicted"/>
<protein>
    <submittedName>
        <fullName evidence="2">GNAT family N-acetyltransferase</fullName>
    </submittedName>
</protein>
<dbReference type="EMBL" id="JABFCZ010000008">
    <property type="protein sequence ID" value="MBD1546366.1"/>
    <property type="molecule type" value="Genomic_DNA"/>
</dbReference>
<dbReference type="SUPFAM" id="SSF55729">
    <property type="entry name" value="Acyl-CoA N-acyltransferases (Nat)"/>
    <property type="match status" value="1"/>
</dbReference>
<evidence type="ECO:0000313" key="2">
    <source>
        <dbReference type="EMBL" id="MBD1546366.1"/>
    </source>
</evidence>
<dbReference type="InterPro" id="IPR016181">
    <property type="entry name" value="Acyl_CoA_acyltransferase"/>
</dbReference>
<evidence type="ECO:0000259" key="1">
    <source>
        <dbReference type="PROSITE" id="PS51186"/>
    </source>
</evidence>
<dbReference type="AlphaFoldDB" id="A0A926S5D5"/>
<dbReference type="InterPro" id="IPR000182">
    <property type="entry name" value="GNAT_dom"/>
</dbReference>
<dbReference type="PANTHER" id="PTHR43441:SF2">
    <property type="entry name" value="FAMILY ACETYLTRANSFERASE, PUTATIVE (AFU_ORTHOLOGUE AFUA_7G00850)-RELATED"/>
    <property type="match status" value="1"/>
</dbReference>
<dbReference type="PROSITE" id="PS51186">
    <property type="entry name" value="GNAT"/>
    <property type="match status" value="1"/>
</dbReference>
<sequence length="240" mass="27177">MADRDLAEDLTGWREPDAPTDLRLAGRHVALTPMTSAEHAEPLFNAFRTDREGRIWDYLPYGPFDTLDGFKDWVKNFEGKKDPYFFAIERLDRNLVCGVASFLRISPKDGSIEVGHINFSPLLQKTVAATEAMYLMMKWAFEAGYRRYEWKCNALNAGSRRAAQRLGLSYEGIFRHATVVKGRNRDTAWFAAIDKEWPALSRAFEAYLSPDNFGADGKQKVPLSSLTEPLLHIKDPVLAG</sequence>
<feature type="domain" description="N-acetyltransferase" evidence="1">
    <location>
        <begin position="29"/>
        <end position="186"/>
    </location>
</feature>
<comment type="caution">
    <text evidence="2">The sequence shown here is derived from an EMBL/GenBank/DDBJ whole genome shotgun (WGS) entry which is preliminary data.</text>
</comment>
<dbReference type="GO" id="GO:1990189">
    <property type="term" value="F:protein N-terminal-serine acetyltransferase activity"/>
    <property type="evidence" value="ECO:0007669"/>
    <property type="project" value="TreeGrafter"/>
</dbReference>
<organism evidence="2 3">
    <name type="scientific">Roseibium aggregatum</name>
    <dbReference type="NCBI Taxonomy" id="187304"/>
    <lineage>
        <taxon>Bacteria</taxon>
        <taxon>Pseudomonadati</taxon>
        <taxon>Pseudomonadota</taxon>
        <taxon>Alphaproteobacteria</taxon>
        <taxon>Hyphomicrobiales</taxon>
        <taxon>Stappiaceae</taxon>
        <taxon>Roseibium</taxon>
    </lineage>
</organism>
<dbReference type="FunFam" id="3.40.630.30:FF:000047">
    <property type="entry name" value="Acetyltransferase, GNAT family"/>
    <property type="match status" value="1"/>
</dbReference>
<dbReference type="GO" id="GO:0008999">
    <property type="term" value="F:protein-N-terminal-alanine acetyltransferase activity"/>
    <property type="evidence" value="ECO:0007669"/>
    <property type="project" value="TreeGrafter"/>
</dbReference>
<gene>
    <name evidence="2" type="ORF">HK439_08845</name>
</gene>